<dbReference type="AlphaFoldDB" id="A0A8X6PWB7"/>
<name>A0A8X6PWB7_NEPPI</name>
<sequence length="132" mass="14933">MADEAPLVFRENVGKELIKWLKEYNRPAKLREQSTIDLQASCFSFGHPGHTVRCCRERKAVANSHIDSRQNFDEVVAVEEFRRANFIAILILVQLEGETEHDCLGYCSHLVDLGNLNILEKRKTNGTTFGGG</sequence>
<keyword evidence="2" id="KW-1185">Reference proteome</keyword>
<evidence type="ECO:0000313" key="1">
    <source>
        <dbReference type="EMBL" id="GFT87414.1"/>
    </source>
</evidence>
<comment type="caution">
    <text evidence="1">The sequence shown here is derived from an EMBL/GenBank/DDBJ whole genome shotgun (WGS) entry which is preliminary data.</text>
</comment>
<organism evidence="1 2">
    <name type="scientific">Nephila pilipes</name>
    <name type="common">Giant wood spider</name>
    <name type="synonym">Nephila maculata</name>
    <dbReference type="NCBI Taxonomy" id="299642"/>
    <lineage>
        <taxon>Eukaryota</taxon>
        <taxon>Metazoa</taxon>
        <taxon>Ecdysozoa</taxon>
        <taxon>Arthropoda</taxon>
        <taxon>Chelicerata</taxon>
        <taxon>Arachnida</taxon>
        <taxon>Araneae</taxon>
        <taxon>Araneomorphae</taxon>
        <taxon>Entelegynae</taxon>
        <taxon>Araneoidea</taxon>
        <taxon>Nephilidae</taxon>
        <taxon>Nephila</taxon>
    </lineage>
</organism>
<protein>
    <submittedName>
        <fullName evidence="1">Uncharacterized protein</fullName>
    </submittedName>
</protein>
<evidence type="ECO:0000313" key="2">
    <source>
        <dbReference type="Proteomes" id="UP000887013"/>
    </source>
</evidence>
<dbReference type="Proteomes" id="UP000887013">
    <property type="component" value="Unassembled WGS sequence"/>
</dbReference>
<proteinExistence type="predicted"/>
<accession>A0A8X6PWB7</accession>
<reference evidence="1" key="1">
    <citation type="submission" date="2020-08" db="EMBL/GenBank/DDBJ databases">
        <title>Multicomponent nature underlies the extraordinary mechanical properties of spider dragline silk.</title>
        <authorList>
            <person name="Kono N."/>
            <person name="Nakamura H."/>
            <person name="Mori M."/>
            <person name="Yoshida Y."/>
            <person name="Ohtoshi R."/>
            <person name="Malay A.D."/>
            <person name="Moran D.A.P."/>
            <person name="Tomita M."/>
            <person name="Numata K."/>
            <person name="Arakawa K."/>
        </authorList>
    </citation>
    <scope>NUCLEOTIDE SEQUENCE</scope>
</reference>
<dbReference type="EMBL" id="BMAW01120011">
    <property type="protein sequence ID" value="GFT87414.1"/>
    <property type="molecule type" value="Genomic_DNA"/>
</dbReference>
<gene>
    <name evidence="1" type="ORF">NPIL_268511</name>
</gene>